<evidence type="ECO:0000313" key="7">
    <source>
        <dbReference type="Proteomes" id="UP000283896"/>
    </source>
</evidence>
<dbReference type="GO" id="GO:0003735">
    <property type="term" value="F:structural constituent of ribosome"/>
    <property type="evidence" value="ECO:0007669"/>
    <property type="project" value="InterPro"/>
</dbReference>
<dbReference type="NCBIfam" id="NF001860">
    <property type="entry name" value="PRK00595.1"/>
    <property type="match status" value="1"/>
</dbReference>
<dbReference type="RefSeq" id="WP_023161556.1">
    <property type="nucleotide sequence ID" value="NC_022588.1"/>
</dbReference>
<keyword evidence="7" id="KW-1185">Reference proteome</keyword>
<dbReference type="OrthoDB" id="197660at2"/>
<dbReference type="GO" id="GO:0006412">
    <property type="term" value="P:translation"/>
    <property type="evidence" value="ECO:0007669"/>
    <property type="project" value="UniProtKB-UniRule"/>
</dbReference>
<evidence type="ECO:0000256" key="5">
    <source>
        <dbReference type="HAMAP-Rule" id="MF_00294"/>
    </source>
</evidence>
<dbReference type="GO" id="GO:1990904">
    <property type="term" value="C:ribonucleoprotein complex"/>
    <property type="evidence" value="ECO:0007669"/>
    <property type="project" value="UniProtKB-KW"/>
</dbReference>
<reference evidence="7" key="1">
    <citation type="submission" date="2016-11" db="EMBL/GenBank/DDBJ databases">
        <title>Genome sequence of Candidatus Phytoplasma solani strain SA-1.</title>
        <authorList>
            <person name="Haryono M."/>
            <person name="Samarzija I."/>
            <person name="Seruga Music M."/>
            <person name="Hogenhout S."/>
            <person name="Kuo C.-H."/>
        </authorList>
    </citation>
    <scope>NUCLEOTIDE SEQUENCE [LARGE SCALE GENOMIC DNA]</scope>
    <source>
        <strain evidence="7">SA-1</strain>
    </source>
</reference>
<comment type="similarity">
    <text evidence="1 5">Belongs to the bacterial ribosomal protein bL33 family.</text>
</comment>
<protein>
    <recommendedName>
        <fullName evidence="4 5">Large ribosomal subunit protein bL33</fullName>
    </recommendedName>
</protein>
<dbReference type="PANTHER" id="PTHR43168:SF2">
    <property type="entry name" value="LARGE RIBOSOMAL SUBUNIT PROTEIN BL33C"/>
    <property type="match status" value="1"/>
</dbReference>
<evidence type="ECO:0000256" key="2">
    <source>
        <dbReference type="ARBA" id="ARBA00022980"/>
    </source>
</evidence>
<dbReference type="NCBIfam" id="TIGR01023">
    <property type="entry name" value="rpmG_bact"/>
    <property type="match status" value="1"/>
</dbReference>
<name>A0A421NYU4_9MOLU</name>
<dbReference type="NCBIfam" id="NF001764">
    <property type="entry name" value="PRK00504.1"/>
    <property type="match status" value="1"/>
</dbReference>
<gene>
    <name evidence="5 6" type="primary">rpmG</name>
    <name evidence="6" type="ORF">PSSA1_v1c0130</name>
</gene>
<dbReference type="PANTHER" id="PTHR43168">
    <property type="entry name" value="50S RIBOSOMAL PROTEIN L33, CHLOROPLASTIC"/>
    <property type="match status" value="1"/>
</dbReference>
<dbReference type="KEGG" id="psol:S284_04340"/>
<evidence type="ECO:0000256" key="1">
    <source>
        <dbReference type="ARBA" id="ARBA00007596"/>
    </source>
</evidence>
<dbReference type="InterPro" id="IPR011332">
    <property type="entry name" value="Ribosomal_zn-bd"/>
</dbReference>
<dbReference type="AlphaFoldDB" id="A0A421NYU4"/>
<dbReference type="EMBL" id="MPBG01000001">
    <property type="protein sequence ID" value="RMI89134.1"/>
    <property type="molecule type" value="Genomic_DNA"/>
</dbReference>
<dbReference type="InterPro" id="IPR001705">
    <property type="entry name" value="Ribosomal_bL33"/>
</dbReference>
<evidence type="ECO:0000313" key="6">
    <source>
        <dbReference type="EMBL" id="RMI89134.1"/>
    </source>
</evidence>
<accession>A0A421NYU4</accession>
<dbReference type="Proteomes" id="UP000283896">
    <property type="component" value="Unassembled WGS sequence"/>
</dbReference>
<keyword evidence="2 5" id="KW-0689">Ribosomal protein</keyword>
<evidence type="ECO:0000256" key="4">
    <source>
        <dbReference type="ARBA" id="ARBA00035176"/>
    </source>
</evidence>
<keyword evidence="3 5" id="KW-0687">Ribonucleoprotein</keyword>
<dbReference type="GO" id="GO:0005840">
    <property type="term" value="C:ribosome"/>
    <property type="evidence" value="ECO:0007669"/>
    <property type="project" value="UniProtKB-KW"/>
</dbReference>
<dbReference type="SUPFAM" id="SSF57829">
    <property type="entry name" value="Zn-binding ribosomal proteins"/>
    <property type="match status" value="1"/>
</dbReference>
<organism evidence="6 7">
    <name type="scientific">Candidatus Phytoplasma solani</name>
    <dbReference type="NCBI Taxonomy" id="69896"/>
    <lineage>
        <taxon>Bacteria</taxon>
        <taxon>Bacillati</taxon>
        <taxon>Mycoplasmatota</taxon>
        <taxon>Mollicutes</taxon>
        <taxon>Acholeplasmatales</taxon>
        <taxon>Acholeplasmataceae</taxon>
        <taxon>Candidatus Phytoplasma</taxon>
        <taxon>16SrXII (Stolbur group)</taxon>
    </lineage>
</organism>
<sequence length="49" mass="6006">MRDLVKLVCTECKRQNYHTDKNKKKTLSRLELKKYCPFSKTHTLHREKK</sequence>
<dbReference type="Pfam" id="PF00471">
    <property type="entry name" value="Ribosomal_L33"/>
    <property type="match status" value="1"/>
</dbReference>
<evidence type="ECO:0000256" key="3">
    <source>
        <dbReference type="ARBA" id="ARBA00023274"/>
    </source>
</evidence>
<dbReference type="GO" id="GO:0005737">
    <property type="term" value="C:cytoplasm"/>
    <property type="evidence" value="ECO:0007669"/>
    <property type="project" value="UniProtKB-ARBA"/>
</dbReference>
<dbReference type="HAMAP" id="MF_00294">
    <property type="entry name" value="Ribosomal_bL33"/>
    <property type="match status" value="1"/>
</dbReference>
<proteinExistence type="inferred from homology"/>
<dbReference type="Gene3D" id="2.20.28.120">
    <property type="entry name" value="Ribosomal protein L33"/>
    <property type="match status" value="1"/>
</dbReference>
<dbReference type="STRING" id="69896.S284_04340"/>
<dbReference type="InterPro" id="IPR038584">
    <property type="entry name" value="Ribosomal_bL33_sf"/>
</dbReference>
<comment type="caution">
    <text evidence="6">The sequence shown here is derived from an EMBL/GenBank/DDBJ whole genome shotgun (WGS) entry which is preliminary data.</text>
</comment>